<reference evidence="1" key="1">
    <citation type="journal article" date="2021" name="New Phytol.">
        <title>Evolutionary innovations through gain and loss of genes in the ectomycorrhizal Boletales.</title>
        <authorList>
            <person name="Wu G."/>
            <person name="Miyauchi S."/>
            <person name="Morin E."/>
            <person name="Kuo A."/>
            <person name="Drula E."/>
            <person name="Varga T."/>
            <person name="Kohler A."/>
            <person name="Feng B."/>
            <person name="Cao Y."/>
            <person name="Lipzen A."/>
            <person name="Daum C."/>
            <person name="Hundley H."/>
            <person name="Pangilinan J."/>
            <person name="Johnson J."/>
            <person name="Barry K."/>
            <person name="LaButti K."/>
            <person name="Ng V."/>
            <person name="Ahrendt S."/>
            <person name="Min B."/>
            <person name="Choi I.G."/>
            <person name="Park H."/>
            <person name="Plett J.M."/>
            <person name="Magnuson J."/>
            <person name="Spatafora J.W."/>
            <person name="Nagy L.G."/>
            <person name="Henrissat B."/>
            <person name="Grigoriev I.V."/>
            <person name="Yang Z.L."/>
            <person name="Xu J."/>
            <person name="Martin F.M."/>
        </authorList>
    </citation>
    <scope>NUCLEOTIDE SEQUENCE</scope>
    <source>
        <strain evidence="1">KUC20120723A-06</strain>
    </source>
</reference>
<gene>
    <name evidence="1" type="ORF">BV22DRAFT_642676</name>
</gene>
<accession>A0ACB8BCY3</accession>
<dbReference type="Proteomes" id="UP000790709">
    <property type="component" value="Unassembled WGS sequence"/>
</dbReference>
<dbReference type="EMBL" id="MU266477">
    <property type="protein sequence ID" value="KAH7922652.1"/>
    <property type="molecule type" value="Genomic_DNA"/>
</dbReference>
<evidence type="ECO:0000313" key="1">
    <source>
        <dbReference type="EMBL" id="KAH7922652.1"/>
    </source>
</evidence>
<sequence length="85" mass="9288">MYLSLTHTSVALFGAVAITSRPTGRYHRISSAENAARLGVSGLVLGLVLNHNMPAYRQRELAAPTRGKDADYVVMSRTKQLFAQL</sequence>
<organism evidence="1 2">
    <name type="scientific">Leucogyrophana mollusca</name>
    <dbReference type="NCBI Taxonomy" id="85980"/>
    <lineage>
        <taxon>Eukaryota</taxon>
        <taxon>Fungi</taxon>
        <taxon>Dikarya</taxon>
        <taxon>Basidiomycota</taxon>
        <taxon>Agaricomycotina</taxon>
        <taxon>Agaricomycetes</taxon>
        <taxon>Agaricomycetidae</taxon>
        <taxon>Boletales</taxon>
        <taxon>Boletales incertae sedis</taxon>
        <taxon>Leucogyrophana</taxon>
    </lineage>
</organism>
<proteinExistence type="predicted"/>
<evidence type="ECO:0000313" key="2">
    <source>
        <dbReference type="Proteomes" id="UP000790709"/>
    </source>
</evidence>
<protein>
    <submittedName>
        <fullName evidence="1">Uncharacterized protein</fullName>
    </submittedName>
</protein>
<name>A0ACB8BCY3_9AGAM</name>
<keyword evidence="2" id="KW-1185">Reference proteome</keyword>
<comment type="caution">
    <text evidence="1">The sequence shown here is derived from an EMBL/GenBank/DDBJ whole genome shotgun (WGS) entry which is preliminary data.</text>
</comment>